<evidence type="ECO:0000256" key="1">
    <source>
        <dbReference type="ARBA" id="ARBA00022722"/>
    </source>
</evidence>
<feature type="compositionally biased region" description="Polar residues" evidence="3">
    <location>
        <begin position="11"/>
        <end position="20"/>
    </location>
</feature>
<dbReference type="Pfam" id="PF01612">
    <property type="entry name" value="DNA_pol_A_exo1"/>
    <property type="match status" value="1"/>
</dbReference>
<dbReference type="PANTHER" id="PTHR13620">
    <property type="entry name" value="3-5 EXONUCLEASE"/>
    <property type="match status" value="1"/>
</dbReference>
<dbReference type="Gene3D" id="3.30.420.10">
    <property type="entry name" value="Ribonuclease H-like superfamily/Ribonuclease H"/>
    <property type="match status" value="1"/>
</dbReference>
<feature type="compositionally biased region" description="Polar residues" evidence="3">
    <location>
        <begin position="28"/>
        <end position="38"/>
    </location>
</feature>
<organism evidence="5 6">
    <name type="scientific">Hermanssonia centrifuga</name>
    <dbReference type="NCBI Taxonomy" id="98765"/>
    <lineage>
        <taxon>Eukaryota</taxon>
        <taxon>Fungi</taxon>
        <taxon>Dikarya</taxon>
        <taxon>Basidiomycota</taxon>
        <taxon>Agaricomycotina</taxon>
        <taxon>Agaricomycetes</taxon>
        <taxon>Polyporales</taxon>
        <taxon>Meruliaceae</taxon>
        <taxon>Hermanssonia</taxon>
    </lineage>
</organism>
<sequence>MSAQLDLVLSQDPSSSAQLDSSHEVSEQHSSIAQQSTRMEGLETPAASAESMVLLEVALERPEEPSSSAQSTGQLEPSLEVSHETKPLTHTVYNIYSWQKYSPKTRLVYIRDLLTAELEVARLSPGPLGFDCEWKPTYEKGRSENPVALVQLASETTILLIQLSGPLHALCPAFPQKLREVLQDSRYIKAGVGIQGDCKKLWANYQVVTRNCVDLALMARTVDNARWKGKYTDPIGLARLCETYEDFTLNKGKITRSNWEAILRDAQLECTFQWVVLATHLHNFLYDTQMQQTTAIPV</sequence>
<name>A0A2R6S484_9APHY</name>
<dbReference type="GO" id="GO:0003676">
    <property type="term" value="F:nucleic acid binding"/>
    <property type="evidence" value="ECO:0007669"/>
    <property type="project" value="InterPro"/>
</dbReference>
<dbReference type="EMBL" id="MLYV02000081">
    <property type="protein sequence ID" value="PSS37104.1"/>
    <property type="molecule type" value="Genomic_DNA"/>
</dbReference>
<dbReference type="InterPro" id="IPR051132">
    <property type="entry name" value="3-5_Exonuclease_domain"/>
</dbReference>
<dbReference type="InterPro" id="IPR012337">
    <property type="entry name" value="RNaseH-like_sf"/>
</dbReference>
<dbReference type="STRING" id="98765.A0A2R6S484"/>
<evidence type="ECO:0000313" key="5">
    <source>
        <dbReference type="EMBL" id="PSS37104.1"/>
    </source>
</evidence>
<dbReference type="Proteomes" id="UP000186601">
    <property type="component" value="Unassembled WGS sequence"/>
</dbReference>
<feature type="domain" description="3'-5' exonuclease" evidence="4">
    <location>
        <begin position="124"/>
        <end position="268"/>
    </location>
</feature>
<feature type="region of interest" description="Disordered" evidence="3">
    <location>
        <begin position="60"/>
        <end position="82"/>
    </location>
</feature>
<dbReference type="InterPro" id="IPR036397">
    <property type="entry name" value="RNaseH_sf"/>
</dbReference>
<proteinExistence type="predicted"/>
<dbReference type="PANTHER" id="PTHR13620:SF104">
    <property type="entry name" value="EXONUCLEASE 3'-5' DOMAIN-CONTAINING PROTEIN 2"/>
    <property type="match status" value="1"/>
</dbReference>
<dbReference type="InterPro" id="IPR002562">
    <property type="entry name" value="3'-5'_exonuclease_dom"/>
</dbReference>
<evidence type="ECO:0000256" key="2">
    <source>
        <dbReference type="ARBA" id="ARBA00022801"/>
    </source>
</evidence>
<dbReference type="SUPFAM" id="SSF53098">
    <property type="entry name" value="Ribonuclease H-like"/>
    <property type="match status" value="1"/>
</dbReference>
<dbReference type="GO" id="GO:0008408">
    <property type="term" value="F:3'-5' exonuclease activity"/>
    <property type="evidence" value="ECO:0007669"/>
    <property type="project" value="InterPro"/>
</dbReference>
<evidence type="ECO:0000313" key="6">
    <source>
        <dbReference type="Proteomes" id="UP000186601"/>
    </source>
</evidence>
<dbReference type="GO" id="GO:0005737">
    <property type="term" value="C:cytoplasm"/>
    <property type="evidence" value="ECO:0007669"/>
    <property type="project" value="TreeGrafter"/>
</dbReference>
<dbReference type="OrthoDB" id="1920326at2759"/>
<evidence type="ECO:0000259" key="4">
    <source>
        <dbReference type="Pfam" id="PF01612"/>
    </source>
</evidence>
<comment type="caution">
    <text evidence="5">The sequence shown here is derived from an EMBL/GenBank/DDBJ whole genome shotgun (WGS) entry which is preliminary data.</text>
</comment>
<accession>A0A2R6S484</accession>
<gene>
    <name evidence="5" type="ORF">PHLCEN_2v977</name>
</gene>
<reference evidence="5 6" key="1">
    <citation type="submission" date="2018-02" db="EMBL/GenBank/DDBJ databases">
        <title>Genome sequence of the basidiomycete white-rot fungus Phlebia centrifuga.</title>
        <authorList>
            <person name="Granchi Z."/>
            <person name="Peng M."/>
            <person name="de Vries R.P."/>
            <person name="Hilden K."/>
            <person name="Makela M.R."/>
            <person name="Grigoriev I."/>
            <person name="Riley R."/>
        </authorList>
    </citation>
    <scope>NUCLEOTIDE SEQUENCE [LARGE SCALE GENOMIC DNA]</scope>
    <source>
        <strain evidence="5 6">FBCC195</strain>
    </source>
</reference>
<dbReference type="GO" id="GO:0005634">
    <property type="term" value="C:nucleus"/>
    <property type="evidence" value="ECO:0007669"/>
    <property type="project" value="TreeGrafter"/>
</dbReference>
<dbReference type="GO" id="GO:0006139">
    <property type="term" value="P:nucleobase-containing compound metabolic process"/>
    <property type="evidence" value="ECO:0007669"/>
    <property type="project" value="InterPro"/>
</dbReference>
<feature type="region of interest" description="Disordered" evidence="3">
    <location>
        <begin position="1"/>
        <end position="47"/>
    </location>
</feature>
<dbReference type="CDD" id="cd06141">
    <property type="entry name" value="WRN_exo"/>
    <property type="match status" value="1"/>
</dbReference>
<keyword evidence="2" id="KW-0378">Hydrolase</keyword>
<feature type="compositionally biased region" description="Polar residues" evidence="3">
    <location>
        <begin position="65"/>
        <end position="75"/>
    </location>
</feature>
<evidence type="ECO:0000256" key="3">
    <source>
        <dbReference type="SAM" id="MobiDB-lite"/>
    </source>
</evidence>
<keyword evidence="1" id="KW-0540">Nuclease</keyword>
<protein>
    <recommendedName>
        <fullName evidence="4">3'-5' exonuclease domain-containing protein</fullName>
    </recommendedName>
</protein>
<keyword evidence="6" id="KW-1185">Reference proteome</keyword>
<dbReference type="AlphaFoldDB" id="A0A2R6S484"/>